<gene>
    <name evidence="4" type="ordered locus">Ecym_8336</name>
</gene>
<dbReference type="SMART" id="SM00320">
    <property type="entry name" value="WD40"/>
    <property type="match status" value="3"/>
</dbReference>
<dbReference type="STRING" id="931890.G8JXP0"/>
<dbReference type="InterPro" id="IPR015943">
    <property type="entry name" value="WD40/YVTN_repeat-like_dom_sf"/>
</dbReference>
<dbReference type="Proteomes" id="UP000006790">
    <property type="component" value="Chromosome 8"/>
</dbReference>
<evidence type="ECO:0000256" key="2">
    <source>
        <dbReference type="ARBA" id="ARBA00022737"/>
    </source>
</evidence>
<dbReference type="InParanoid" id="G8JXP0"/>
<dbReference type="OrthoDB" id="427795at2759"/>
<dbReference type="PROSITE" id="PS50082">
    <property type="entry name" value="WD_REPEATS_2"/>
    <property type="match status" value="1"/>
</dbReference>
<dbReference type="AlphaFoldDB" id="G8JXP0"/>
<dbReference type="HOGENOM" id="CLU_036523_0_0_1"/>
<evidence type="ECO:0000313" key="5">
    <source>
        <dbReference type="Proteomes" id="UP000006790"/>
    </source>
</evidence>
<organism evidence="4 5">
    <name type="scientific">Eremothecium cymbalariae (strain CBS 270.75 / DBVPG 7215 / KCTC 17166 / NRRL Y-17582)</name>
    <name type="common">Yeast</name>
    <dbReference type="NCBI Taxonomy" id="931890"/>
    <lineage>
        <taxon>Eukaryota</taxon>
        <taxon>Fungi</taxon>
        <taxon>Dikarya</taxon>
        <taxon>Ascomycota</taxon>
        <taxon>Saccharomycotina</taxon>
        <taxon>Saccharomycetes</taxon>
        <taxon>Saccharomycetales</taxon>
        <taxon>Saccharomycetaceae</taxon>
        <taxon>Eremothecium</taxon>
    </lineage>
</organism>
<protein>
    <submittedName>
        <fullName evidence="4">Uncharacterized protein</fullName>
    </submittedName>
</protein>
<keyword evidence="5" id="KW-1185">Reference proteome</keyword>
<evidence type="ECO:0000313" key="4">
    <source>
        <dbReference type="EMBL" id="AET41614.1"/>
    </source>
</evidence>
<dbReference type="PANTHER" id="PTHR22850">
    <property type="entry name" value="WD40 REPEAT FAMILY"/>
    <property type="match status" value="1"/>
</dbReference>
<dbReference type="EMBL" id="CP002504">
    <property type="protein sequence ID" value="AET41614.1"/>
    <property type="molecule type" value="Genomic_DNA"/>
</dbReference>
<dbReference type="GeneID" id="11469983"/>
<dbReference type="eggNOG" id="ENOG502QSEV">
    <property type="taxonomic scope" value="Eukaryota"/>
</dbReference>
<dbReference type="InterPro" id="IPR050459">
    <property type="entry name" value="WD_repeat_RBAP46/RBAP48/MSI1"/>
</dbReference>
<dbReference type="FunCoup" id="G8JXP0">
    <property type="interactions" value="480"/>
</dbReference>
<dbReference type="RefSeq" id="XP_003648431.1">
    <property type="nucleotide sequence ID" value="XM_003648383.1"/>
</dbReference>
<name>G8JXP0_ERECY</name>
<dbReference type="OMA" id="ANFYHSG"/>
<dbReference type="InterPro" id="IPR036322">
    <property type="entry name" value="WD40_repeat_dom_sf"/>
</dbReference>
<dbReference type="Gene3D" id="2.130.10.10">
    <property type="entry name" value="YVTN repeat-like/Quinoprotein amine dehydrogenase"/>
    <property type="match status" value="1"/>
</dbReference>
<sequence>MKAFTNGGQDPTTNKIKNEEFKVWKKTIPSLYQYINSLKPNFSSSADSKEGEASCSVVFTHDIFANREKGILRASVLVSRGSNIYEVEFPSPLGLHVEEQENGGAKELVDPVFEGSMLTEDIIQPTWTFDGENIENMFYIGKQDMTVIAISSIGSLAWFKNGTLTPVRVLTEEVAESFRDNKALSHKDMISVDFAMSTDQKVIVKSQSVMVDNKKQSLLKIIDNADKLGNVTHTIPIPGTSVTPVVKFQSAHLFSTCSDDNVLRFWDVRKPAKPIWELRDTANEDGNLVCLDTSPVVDLLFATGSDNGVIKLWDLRSVIAASPDEQPTEIARLYHPGNDPVAGISFSFSSPTMFLTVGKSGNIYHWDIEYMLQDSHSDDSDEAMADPEELQQQCLKFLHTGGGRRSLRTAPKRSTVAWHEKIADIVTCVDSDTLITIYKPYFGRTDDSGDEDPEYT</sequence>
<dbReference type="SUPFAM" id="SSF50978">
    <property type="entry name" value="WD40 repeat-like"/>
    <property type="match status" value="1"/>
</dbReference>
<dbReference type="Pfam" id="PF00400">
    <property type="entry name" value="WD40"/>
    <property type="match status" value="1"/>
</dbReference>
<feature type="repeat" description="WD" evidence="3">
    <location>
        <begin position="300"/>
        <end position="317"/>
    </location>
</feature>
<keyword evidence="2" id="KW-0677">Repeat</keyword>
<reference evidence="5" key="1">
    <citation type="journal article" date="2012" name="G3 (Bethesda)">
        <title>Pichia sorbitophila, an interspecies yeast hybrid reveals early steps of genome resolution following polyploidization.</title>
        <authorList>
            <person name="Leh Louis V."/>
            <person name="Despons L."/>
            <person name="Friedrich A."/>
            <person name="Martin T."/>
            <person name="Durrens P."/>
            <person name="Casaregola S."/>
            <person name="Neuveglise C."/>
            <person name="Fairhead C."/>
            <person name="Marck C."/>
            <person name="Cruz J.A."/>
            <person name="Straub M.L."/>
            <person name="Kugler V."/>
            <person name="Sacerdot C."/>
            <person name="Uzunov Z."/>
            <person name="Thierry A."/>
            <person name="Weiss S."/>
            <person name="Bleykasten C."/>
            <person name="De Montigny J."/>
            <person name="Jacques N."/>
            <person name="Jung P."/>
            <person name="Lemaire M."/>
            <person name="Mallet S."/>
            <person name="Morel G."/>
            <person name="Richard G.F."/>
            <person name="Sarkar A."/>
            <person name="Savel G."/>
            <person name="Schacherer J."/>
            <person name="Seret M.L."/>
            <person name="Talla E."/>
            <person name="Samson G."/>
            <person name="Jubin C."/>
            <person name="Poulain J."/>
            <person name="Vacherie B."/>
            <person name="Barbe V."/>
            <person name="Pelletier E."/>
            <person name="Sherman D.J."/>
            <person name="Westhof E."/>
            <person name="Weissenbach J."/>
            <person name="Baret P.V."/>
            <person name="Wincker P."/>
            <person name="Gaillardin C."/>
            <person name="Dujon B."/>
            <person name="Souciet J.L."/>
        </authorList>
    </citation>
    <scope>NUCLEOTIDE SEQUENCE [LARGE SCALE GENOMIC DNA]</scope>
    <source>
        <strain evidence="5">CBS 270.75 / DBVPG 7215 / KCTC 17166 / NRRL Y-17582</strain>
    </source>
</reference>
<evidence type="ECO:0000256" key="3">
    <source>
        <dbReference type="PROSITE-ProRule" id="PRU00221"/>
    </source>
</evidence>
<evidence type="ECO:0000256" key="1">
    <source>
        <dbReference type="ARBA" id="ARBA00022574"/>
    </source>
</evidence>
<accession>G8JXP0</accession>
<dbReference type="KEGG" id="erc:Ecym_8336"/>
<proteinExistence type="predicted"/>
<keyword evidence="1 3" id="KW-0853">WD repeat</keyword>
<dbReference type="InterPro" id="IPR001680">
    <property type="entry name" value="WD40_rpt"/>
</dbReference>